<comment type="caution">
    <text evidence="11">The sequence shown here is derived from an EMBL/GenBank/DDBJ whole genome shotgun (WGS) entry which is preliminary data.</text>
</comment>
<reference evidence="11 12" key="1">
    <citation type="journal article" date="2019" name="Mar. Drugs">
        <title>Comparative Genomics and CAZyme Genome Repertoires of Marine Zobellia amurskyensis KMM 3526(T) and Zobellia laminariae KMM 3676(T).</title>
        <authorList>
            <person name="Chernysheva N."/>
            <person name="Bystritskaya E."/>
            <person name="Stenkova A."/>
            <person name="Golovkin I."/>
            <person name="Nedashkovskaya O."/>
            <person name="Isaeva M."/>
        </authorList>
    </citation>
    <scope>NUCLEOTIDE SEQUENCE [LARGE SCALE GENOMIC DNA]</scope>
    <source>
        <strain evidence="11 12">KMM 3526</strain>
    </source>
</reference>
<dbReference type="RefSeq" id="WP_155600525.1">
    <property type="nucleotide sequence ID" value="NZ_RCNR01000033.1"/>
</dbReference>
<dbReference type="GO" id="GO:0008381">
    <property type="term" value="F:mechanosensitive monoatomic ion channel activity"/>
    <property type="evidence" value="ECO:0007669"/>
    <property type="project" value="UniProtKB-UniRule"/>
</dbReference>
<evidence type="ECO:0000256" key="10">
    <source>
        <dbReference type="HAMAP-Rule" id="MF_00115"/>
    </source>
</evidence>
<comment type="subunit">
    <text evidence="10">Homopentamer.</text>
</comment>
<dbReference type="SUPFAM" id="SSF81330">
    <property type="entry name" value="Gated mechanosensitive channel"/>
    <property type="match status" value="1"/>
</dbReference>
<dbReference type="PROSITE" id="PS01327">
    <property type="entry name" value="MSCL"/>
    <property type="match status" value="1"/>
</dbReference>
<dbReference type="PANTHER" id="PTHR30266">
    <property type="entry name" value="MECHANOSENSITIVE CHANNEL MSCL"/>
    <property type="match status" value="1"/>
</dbReference>
<keyword evidence="12" id="KW-1185">Reference proteome</keyword>
<evidence type="ECO:0000313" key="12">
    <source>
        <dbReference type="Proteomes" id="UP000540519"/>
    </source>
</evidence>
<feature type="transmembrane region" description="Helical" evidence="10">
    <location>
        <begin position="20"/>
        <end position="38"/>
    </location>
</feature>
<dbReference type="InterPro" id="IPR036019">
    <property type="entry name" value="MscL_channel"/>
</dbReference>
<keyword evidence="3 10" id="KW-0813">Transport</keyword>
<evidence type="ECO:0000256" key="3">
    <source>
        <dbReference type="ARBA" id="ARBA00022448"/>
    </source>
</evidence>
<dbReference type="GO" id="GO:0005886">
    <property type="term" value="C:plasma membrane"/>
    <property type="evidence" value="ECO:0007669"/>
    <property type="project" value="UniProtKB-SubCell"/>
</dbReference>
<organism evidence="11 12">
    <name type="scientific">Zobellia amurskyensis</name>
    <dbReference type="NCBI Taxonomy" id="248905"/>
    <lineage>
        <taxon>Bacteria</taxon>
        <taxon>Pseudomonadati</taxon>
        <taxon>Bacteroidota</taxon>
        <taxon>Flavobacteriia</taxon>
        <taxon>Flavobacteriales</taxon>
        <taxon>Flavobacteriaceae</taxon>
        <taxon>Zobellia</taxon>
    </lineage>
</organism>
<evidence type="ECO:0000256" key="9">
    <source>
        <dbReference type="ARBA" id="ARBA00023303"/>
    </source>
</evidence>
<comment type="subcellular location">
    <subcellularLocation>
        <location evidence="1 10">Cell membrane</location>
        <topology evidence="1 10">Multi-pass membrane protein</topology>
    </subcellularLocation>
</comment>
<dbReference type="InterPro" id="IPR019823">
    <property type="entry name" value="Mechanosensitive_channel_CS"/>
</dbReference>
<evidence type="ECO:0000313" key="11">
    <source>
        <dbReference type="EMBL" id="MUH37152.1"/>
    </source>
</evidence>
<dbReference type="EMBL" id="RCNR01000033">
    <property type="protein sequence ID" value="MUH37152.1"/>
    <property type="molecule type" value="Genomic_DNA"/>
</dbReference>
<dbReference type="InterPro" id="IPR001185">
    <property type="entry name" value="MS_channel"/>
</dbReference>
<dbReference type="NCBIfam" id="TIGR00220">
    <property type="entry name" value="mscL"/>
    <property type="match status" value="1"/>
</dbReference>
<keyword evidence="9 10" id="KW-0407">Ion channel</keyword>
<evidence type="ECO:0000256" key="5">
    <source>
        <dbReference type="ARBA" id="ARBA00022692"/>
    </source>
</evidence>
<evidence type="ECO:0000256" key="4">
    <source>
        <dbReference type="ARBA" id="ARBA00022475"/>
    </source>
</evidence>
<dbReference type="HAMAP" id="MF_00115">
    <property type="entry name" value="MscL"/>
    <property type="match status" value="1"/>
</dbReference>
<feature type="transmembrane region" description="Helical" evidence="10">
    <location>
        <begin position="82"/>
        <end position="100"/>
    </location>
</feature>
<dbReference type="AlphaFoldDB" id="A0A7X2ZVH9"/>
<evidence type="ECO:0000256" key="2">
    <source>
        <dbReference type="ARBA" id="ARBA00007254"/>
    </source>
</evidence>
<accession>A0A7X2ZVH9</accession>
<gene>
    <name evidence="10 11" type="primary">mscL</name>
    <name evidence="11" type="ORF">D9O36_14965</name>
</gene>
<keyword evidence="5 10" id="KW-0812">Transmembrane</keyword>
<keyword evidence="4 10" id="KW-1003">Cell membrane</keyword>
<protein>
    <recommendedName>
        <fullName evidence="10">Large-conductance mechanosensitive channel</fullName>
    </recommendedName>
</protein>
<evidence type="ECO:0000256" key="8">
    <source>
        <dbReference type="ARBA" id="ARBA00023136"/>
    </source>
</evidence>
<comment type="similarity">
    <text evidence="2 10">Belongs to the MscL family.</text>
</comment>
<keyword evidence="8 10" id="KW-0472">Membrane</keyword>
<dbReference type="Pfam" id="PF01741">
    <property type="entry name" value="MscL"/>
    <property type="match status" value="1"/>
</dbReference>
<evidence type="ECO:0000256" key="7">
    <source>
        <dbReference type="ARBA" id="ARBA00023065"/>
    </source>
</evidence>
<sequence length="143" mass="16156">MKNFIKEFKNFAIKGNMIDMAIGIIIGTAFNNVINTLVKKIIMPPLSLMTDDVNLSSKKYILREALGDAQEVALGYGEMLEALIDFLIIALTIFVVIKGFHRFKTKAEDPENKEVETPKNIELLASLEKLMQEQNALLRNKKN</sequence>
<dbReference type="InterPro" id="IPR037673">
    <property type="entry name" value="MSC/AndL"/>
</dbReference>
<evidence type="ECO:0000256" key="6">
    <source>
        <dbReference type="ARBA" id="ARBA00022989"/>
    </source>
</evidence>
<name>A0A7X2ZVH9_9FLAO</name>
<proteinExistence type="inferred from homology"/>
<evidence type="ECO:0000256" key="1">
    <source>
        <dbReference type="ARBA" id="ARBA00004651"/>
    </source>
</evidence>
<keyword evidence="7 10" id="KW-0406">Ion transport</keyword>
<dbReference type="Proteomes" id="UP000540519">
    <property type="component" value="Unassembled WGS sequence"/>
</dbReference>
<keyword evidence="6 10" id="KW-1133">Transmembrane helix</keyword>
<dbReference type="OrthoDB" id="9810350at2"/>
<dbReference type="PANTHER" id="PTHR30266:SF2">
    <property type="entry name" value="LARGE-CONDUCTANCE MECHANOSENSITIVE CHANNEL"/>
    <property type="match status" value="1"/>
</dbReference>
<dbReference type="Gene3D" id="1.10.1200.120">
    <property type="entry name" value="Large-conductance mechanosensitive channel, MscL, domain 1"/>
    <property type="match status" value="1"/>
</dbReference>
<dbReference type="PRINTS" id="PR01264">
    <property type="entry name" value="MECHCHANNEL"/>
</dbReference>
<comment type="function">
    <text evidence="10">Channel that opens in response to stretch forces in the membrane lipid bilayer. May participate in the regulation of osmotic pressure changes within the cell.</text>
</comment>